<keyword evidence="1" id="KW-0723">Serine/threonine-protein kinase</keyword>
<organism evidence="9 10">
    <name type="scientific">Aquarana catesbeiana</name>
    <name type="common">American bullfrog</name>
    <name type="synonym">Rana catesbeiana</name>
    <dbReference type="NCBI Taxonomy" id="8400"/>
    <lineage>
        <taxon>Eukaryota</taxon>
        <taxon>Metazoa</taxon>
        <taxon>Chordata</taxon>
        <taxon>Craniata</taxon>
        <taxon>Vertebrata</taxon>
        <taxon>Euteleostomi</taxon>
        <taxon>Amphibia</taxon>
        <taxon>Batrachia</taxon>
        <taxon>Anura</taxon>
        <taxon>Neobatrachia</taxon>
        <taxon>Ranoidea</taxon>
        <taxon>Ranidae</taxon>
        <taxon>Aquarana</taxon>
    </lineage>
</organism>
<feature type="binding site" evidence="6">
    <location>
        <position position="99"/>
    </location>
    <ligand>
        <name>ATP</name>
        <dbReference type="ChEBI" id="CHEBI:30616"/>
    </ligand>
</feature>
<feature type="domain" description="Protein kinase" evidence="8">
    <location>
        <begin position="1"/>
        <end position="286"/>
    </location>
</feature>
<dbReference type="Proteomes" id="UP000228934">
    <property type="component" value="Unassembled WGS sequence"/>
</dbReference>
<dbReference type="GO" id="GO:0005524">
    <property type="term" value="F:ATP binding"/>
    <property type="evidence" value="ECO:0007669"/>
    <property type="project" value="UniProtKB-UniRule"/>
</dbReference>
<dbReference type="SMART" id="SM00220">
    <property type="entry name" value="S_TKc"/>
    <property type="match status" value="1"/>
</dbReference>
<dbReference type="GO" id="GO:0004674">
    <property type="term" value="F:protein serine/threonine kinase activity"/>
    <property type="evidence" value="ECO:0007669"/>
    <property type="project" value="UniProtKB-KW"/>
</dbReference>
<evidence type="ECO:0000256" key="3">
    <source>
        <dbReference type="ARBA" id="ARBA00022741"/>
    </source>
</evidence>
<evidence type="ECO:0000256" key="2">
    <source>
        <dbReference type="ARBA" id="ARBA00022679"/>
    </source>
</evidence>
<dbReference type="OrthoDB" id="275301at2759"/>
<dbReference type="SUPFAM" id="SSF56112">
    <property type="entry name" value="Protein kinase-like (PK-like)"/>
    <property type="match status" value="1"/>
</dbReference>
<dbReference type="InterPro" id="IPR000719">
    <property type="entry name" value="Prot_kinase_dom"/>
</dbReference>
<accession>A0A2G9S4K2</accession>
<dbReference type="Pfam" id="PF00069">
    <property type="entry name" value="Pkinase"/>
    <property type="match status" value="1"/>
</dbReference>
<keyword evidence="5 6" id="KW-0067">ATP-binding</keyword>
<proteinExistence type="predicted"/>
<keyword evidence="4" id="KW-0418">Kinase</keyword>
<feature type="region of interest" description="Disordered" evidence="7">
    <location>
        <begin position="1"/>
        <end position="32"/>
    </location>
</feature>
<dbReference type="Gene3D" id="1.10.510.10">
    <property type="entry name" value="Transferase(Phosphotransferase) domain 1"/>
    <property type="match status" value="2"/>
</dbReference>
<dbReference type="InterPro" id="IPR011009">
    <property type="entry name" value="Kinase-like_dom_sf"/>
</dbReference>
<dbReference type="PANTHER" id="PTHR11584:SF392">
    <property type="entry name" value="MITOGEN-ACTIVATED PROTEIN KINASE KINASE KINASE 3"/>
    <property type="match status" value="1"/>
</dbReference>
<sequence>RQTFPRSYVPPENLFQLGPSSRTRSVNGDSTLQFDEPRKKRWNSSEKNLAFIHSTPADPCKKSPQAPENWRLGKLLGRGAFGEVYLCYDVDRGRELAVKQVPFDPDSQETSKGSIKDQLKAYGALTENVTRRYTRQILQGVSYLHSNMIVHRDIKGANILRDSAGNVKLGDFGASKRIQTICMSGTGIKSVTGTPYWMSPEVISGEGYGRKADVWSVACTVVEMLTEKPPWAEYEAMAAIFKIATQPTKPRLPDNVSDSCRDFMKVIFVEEKKRPTAEELLRHPFVSHSI</sequence>
<evidence type="ECO:0000259" key="8">
    <source>
        <dbReference type="PROSITE" id="PS50011"/>
    </source>
</evidence>
<evidence type="ECO:0000256" key="4">
    <source>
        <dbReference type="ARBA" id="ARBA00022777"/>
    </source>
</evidence>
<evidence type="ECO:0000256" key="7">
    <source>
        <dbReference type="SAM" id="MobiDB-lite"/>
    </source>
</evidence>
<dbReference type="PROSITE" id="PS00107">
    <property type="entry name" value="PROTEIN_KINASE_ATP"/>
    <property type="match status" value="1"/>
</dbReference>
<dbReference type="FunFam" id="1.10.510.10:FF:000071">
    <property type="entry name" value="Mitogen-activated protein kinase kinase kinase 3 isoform 2"/>
    <property type="match status" value="1"/>
</dbReference>
<evidence type="ECO:0000256" key="5">
    <source>
        <dbReference type="ARBA" id="ARBA00022840"/>
    </source>
</evidence>
<evidence type="ECO:0000313" key="9">
    <source>
        <dbReference type="EMBL" id="PIO35067.1"/>
    </source>
</evidence>
<dbReference type="EMBL" id="KV925773">
    <property type="protein sequence ID" value="PIO35067.1"/>
    <property type="molecule type" value="Genomic_DNA"/>
</dbReference>
<evidence type="ECO:0000256" key="1">
    <source>
        <dbReference type="ARBA" id="ARBA00022527"/>
    </source>
</evidence>
<feature type="compositionally biased region" description="Polar residues" evidence="7">
    <location>
        <begin position="18"/>
        <end position="32"/>
    </location>
</feature>
<keyword evidence="10" id="KW-1185">Reference proteome</keyword>
<dbReference type="PANTHER" id="PTHR11584">
    <property type="entry name" value="SERINE/THREONINE PROTEIN KINASE"/>
    <property type="match status" value="1"/>
</dbReference>
<evidence type="ECO:0000256" key="6">
    <source>
        <dbReference type="PROSITE-ProRule" id="PRU10141"/>
    </source>
</evidence>
<gene>
    <name evidence="9" type="ORF">AB205_0169710</name>
</gene>
<dbReference type="GO" id="GO:0035556">
    <property type="term" value="P:intracellular signal transduction"/>
    <property type="evidence" value="ECO:0007669"/>
    <property type="project" value="UniProtKB-ARBA"/>
</dbReference>
<feature type="non-terminal residue" evidence="9">
    <location>
        <position position="1"/>
    </location>
</feature>
<keyword evidence="2" id="KW-0808">Transferase</keyword>
<reference evidence="10" key="1">
    <citation type="journal article" date="2017" name="Nat. Commun.">
        <title>The North American bullfrog draft genome provides insight into hormonal regulation of long noncoding RNA.</title>
        <authorList>
            <person name="Hammond S.A."/>
            <person name="Warren R.L."/>
            <person name="Vandervalk B.P."/>
            <person name="Kucuk E."/>
            <person name="Khan H."/>
            <person name="Gibb E.A."/>
            <person name="Pandoh P."/>
            <person name="Kirk H."/>
            <person name="Zhao Y."/>
            <person name="Jones M."/>
            <person name="Mungall A.J."/>
            <person name="Coope R."/>
            <person name="Pleasance S."/>
            <person name="Moore R.A."/>
            <person name="Holt R.A."/>
            <person name="Round J.M."/>
            <person name="Ohora S."/>
            <person name="Walle B.V."/>
            <person name="Veldhoen N."/>
            <person name="Helbing C.C."/>
            <person name="Birol I."/>
        </authorList>
    </citation>
    <scope>NUCLEOTIDE SEQUENCE [LARGE SCALE GENOMIC DNA]</scope>
</reference>
<keyword evidence="3 6" id="KW-0547">Nucleotide-binding</keyword>
<evidence type="ECO:0000313" key="10">
    <source>
        <dbReference type="Proteomes" id="UP000228934"/>
    </source>
</evidence>
<dbReference type="AlphaFoldDB" id="A0A2G9S4K2"/>
<name>A0A2G9S4K2_AQUCT</name>
<protein>
    <recommendedName>
        <fullName evidence="8">Protein kinase domain-containing protein</fullName>
    </recommendedName>
</protein>
<dbReference type="InterPro" id="IPR017441">
    <property type="entry name" value="Protein_kinase_ATP_BS"/>
</dbReference>
<dbReference type="PROSITE" id="PS50011">
    <property type="entry name" value="PROTEIN_KINASE_DOM"/>
    <property type="match status" value="1"/>
</dbReference>